<sequence>MASNLLFPTLMLTAGIGIPVMAALNSHLGAKLGSSALATALLFFVGFTLSFAFLLKTEGVPGNIFRANIPWYFYLGGLLVAFYVLSVTWVTPQYGVGNAISFVLLGQLIAISLIDHYGLLGAQQSLLDGKRLLGLAMMVSGVFLVIKRSA</sequence>
<keyword evidence="1" id="KW-0812">Transmembrane</keyword>
<organism evidence="2 3">
    <name type="scientific">Rheinheimera soli</name>
    <dbReference type="NCBI Taxonomy" id="443616"/>
    <lineage>
        <taxon>Bacteria</taxon>
        <taxon>Pseudomonadati</taxon>
        <taxon>Pseudomonadota</taxon>
        <taxon>Gammaproteobacteria</taxon>
        <taxon>Chromatiales</taxon>
        <taxon>Chromatiaceae</taxon>
        <taxon>Rheinheimera</taxon>
    </lineage>
</organism>
<evidence type="ECO:0000313" key="2">
    <source>
        <dbReference type="EMBL" id="MDR7121870.1"/>
    </source>
</evidence>
<keyword evidence="1" id="KW-1133">Transmembrane helix</keyword>
<feature type="transmembrane region" description="Helical" evidence="1">
    <location>
        <begin position="132"/>
        <end position="149"/>
    </location>
</feature>
<dbReference type="Pfam" id="PF04657">
    <property type="entry name" value="DMT_YdcZ"/>
    <property type="match status" value="1"/>
</dbReference>
<keyword evidence="3" id="KW-1185">Reference proteome</keyword>
<evidence type="ECO:0000256" key="1">
    <source>
        <dbReference type="SAM" id="Phobius"/>
    </source>
</evidence>
<feature type="transmembrane region" description="Helical" evidence="1">
    <location>
        <begin position="71"/>
        <end position="90"/>
    </location>
</feature>
<gene>
    <name evidence="2" type="ORF">J2W69_002827</name>
</gene>
<comment type="caution">
    <text evidence="2">The sequence shown here is derived from an EMBL/GenBank/DDBJ whole genome shotgun (WGS) entry which is preliminary data.</text>
</comment>
<name>A0ABU1W263_9GAMM</name>
<feature type="transmembrane region" description="Helical" evidence="1">
    <location>
        <begin position="32"/>
        <end position="55"/>
    </location>
</feature>
<proteinExistence type="predicted"/>
<evidence type="ECO:0000313" key="3">
    <source>
        <dbReference type="Proteomes" id="UP001257909"/>
    </source>
</evidence>
<dbReference type="PANTHER" id="PTHR34821">
    <property type="entry name" value="INNER MEMBRANE PROTEIN YDCZ"/>
    <property type="match status" value="1"/>
</dbReference>
<keyword evidence="1" id="KW-0472">Membrane</keyword>
<dbReference type="InterPro" id="IPR006750">
    <property type="entry name" value="YdcZ"/>
</dbReference>
<dbReference type="Proteomes" id="UP001257909">
    <property type="component" value="Unassembled WGS sequence"/>
</dbReference>
<protein>
    <submittedName>
        <fullName evidence="2">Transporter family-2 protein</fullName>
    </submittedName>
</protein>
<dbReference type="RefSeq" id="WP_310279550.1">
    <property type="nucleotide sequence ID" value="NZ_JAVDWR010000010.1"/>
</dbReference>
<dbReference type="EMBL" id="JAVDWR010000010">
    <property type="protein sequence ID" value="MDR7121870.1"/>
    <property type="molecule type" value="Genomic_DNA"/>
</dbReference>
<dbReference type="PANTHER" id="PTHR34821:SF2">
    <property type="entry name" value="INNER MEMBRANE PROTEIN YDCZ"/>
    <property type="match status" value="1"/>
</dbReference>
<feature type="transmembrane region" description="Helical" evidence="1">
    <location>
        <begin position="96"/>
        <end position="120"/>
    </location>
</feature>
<reference evidence="2 3" key="1">
    <citation type="submission" date="2023-07" db="EMBL/GenBank/DDBJ databases">
        <title>Sorghum-associated microbial communities from plants grown in Nebraska, USA.</title>
        <authorList>
            <person name="Schachtman D."/>
        </authorList>
    </citation>
    <scope>NUCLEOTIDE SEQUENCE [LARGE SCALE GENOMIC DNA]</scope>
    <source>
        <strain evidence="2 3">4138</strain>
    </source>
</reference>
<accession>A0ABU1W263</accession>